<keyword evidence="8" id="KW-1185">Reference proteome</keyword>
<feature type="chain" id="PRO_5002907702" description="L domain-like protein" evidence="6">
    <location>
        <begin position="29"/>
        <end position="776"/>
    </location>
</feature>
<evidence type="ECO:0000256" key="5">
    <source>
        <dbReference type="SAM" id="Phobius"/>
    </source>
</evidence>
<dbReference type="Gene3D" id="2.60.120.380">
    <property type="match status" value="1"/>
</dbReference>
<dbReference type="eggNOG" id="ENOG502QRRF">
    <property type="taxonomic scope" value="Eukaryota"/>
</dbReference>
<dbReference type="EMBL" id="CP001576">
    <property type="protein sequence ID" value="ACO70169.1"/>
    <property type="molecule type" value="Genomic_DNA"/>
</dbReference>
<dbReference type="STRING" id="296587.C1FHV8"/>
<evidence type="ECO:0000256" key="1">
    <source>
        <dbReference type="ARBA" id="ARBA00004430"/>
    </source>
</evidence>
<sequence>MRRARDPRVATGALVCVIALALVSGTAALSDCVKKTDGAYLGCEDLADGLTKGPYVTSKSDYKLFSFELPANTDATLTLEVNAGDGDADLYVYGPKYASGVSLPGPSNYEWRSHHAVGDDVVHISRYDEGGNPAGRYKVGVWGWSIRSAPNSGGTTWKLRLDLQSSEVNNTALQKAAMKQVYDKCCTASGGASTGSGNAATGGPESDGSAVRCSAWKEKGKDDTDFCHMRGSLCNSAGELTHLHLAGFGLSCEFPVADLAPVLRTVHRLDISSNPDLEGGTNAANTFMALSATVAPNMTHFHASYSPVFRSTSATSDTFPAAVCSVLPPNLISVRISQTEAKGTIPDCMIQTHLRELEMSSNALSGQIPGPYNAGASNPSDIEVLLADNCEFTGTIPSNWADHAPRLNAFSAANNELTGSIPAFMEETLEMIRLWGNLLTGGIPNSLASLPSLRQLYLQDNQLTGSIPEGLFSGSNLLYAYLDDNALTGTMPDRSAYGPKLRVLNVQNNALEGNPLPNVLLDAPALYSYRAGGNLFSARLPAVTEYDETTQAHKLTKLKELRILDLSGNKMYGPAPAEYEQLVIITPGEKGFLQYLNANNRWQPLVHVLDLSSNELSGQVPAWANKWNPLIKINITGNNWACPIPDESKDIDGLTCVDGDGTRRDRFGGVVLGNGTTNYREEPRKKSSGFFGGADSMGWSVVVLILIIVLVVWTMAVIRNYVKRKLYPRDEDDEENFSGPMANMDGLELTDVGPPRPQEGANRPRMTSRGMPLFND</sequence>
<dbReference type="KEGG" id="mis:MICPUN_102887"/>
<evidence type="ECO:0000256" key="2">
    <source>
        <dbReference type="ARBA" id="ARBA00022614"/>
    </source>
</evidence>
<accession>C1FHV8</accession>
<dbReference type="PANTHER" id="PTHR48004:SF73">
    <property type="entry name" value="RECEPTOR-LIKE PROTEIN 16-RELATED"/>
    <property type="match status" value="1"/>
</dbReference>
<dbReference type="InterPro" id="IPR032675">
    <property type="entry name" value="LRR_dom_sf"/>
</dbReference>
<dbReference type="SUPFAM" id="SSF52058">
    <property type="entry name" value="L domain-like"/>
    <property type="match status" value="1"/>
</dbReference>
<keyword evidence="3" id="KW-0677">Repeat</keyword>
<dbReference type="Pfam" id="PF00560">
    <property type="entry name" value="LRR_1"/>
    <property type="match status" value="1"/>
</dbReference>
<dbReference type="InterPro" id="IPR052941">
    <property type="entry name" value="StomDev_PlantInt_Reg"/>
</dbReference>
<dbReference type="Gene3D" id="3.80.10.10">
    <property type="entry name" value="Ribonuclease Inhibitor"/>
    <property type="match status" value="1"/>
</dbReference>
<dbReference type="InterPro" id="IPR001611">
    <property type="entry name" value="Leu-rich_rpt"/>
</dbReference>
<dbReference type="SMART" id="SM00369">
    <property type="entry name" value="LRR_TYP"/>
    <property type="match status" value="2"/>
</dbReference>
<dbReference type="GO" id="GO:0005930">
    <property type="term" value="C:axoneme"/>
    <property type="evidence" value="ECO:0007669"/>
    <property type="project" value="UniProtKB-SubCell"/>
</dbReference>
<feature type="signal peptide" evidence="6">
    <location>
        <begin position="1"/>
        <end position="28"/>
    </location>
</feature>
<feature type="region of interest" description="Disordered" evidence="4">
    <location>
        <begin position="732"/>
        <end position="776"/>
    </location>
</feature>
<dbReference type="AlphaFoldDB" id="C1FHV8"/>
<organism evidence="7 8">
    <name type="scientific">Micromonas commoda (strain RCC299 / NOUM17 / CCMP2709)</name>
    <name type="common">Picoplanktonic green alga</name>
    <dbReference type="NCBI Taxonomy" id="296587"/>
    <lineage>
        <taxon>Eukaryota</taxon>
        <taxon>Viridiplantae</taxon>
        <taxon>Chlorophyta</taxon>
        <taxon>Mamiellophyceae</taxon>
        <taxon>Mamiellales</taxon>
        <taxon>Mamiellaceae</taxon>
        <taxon>Micromonas</taxon>
    </lineage>
</organism>
<proteinExistence type="predicted"/>
<keyword evidence="2" id="KW-0433">Leucine-rich repeat</keyword>
<dbReference type="Proteomes" id="UP000002009">
    <property type="component" value="Chromosome 10"/>
</dbReference>
<reference evidence="7 8" key="1">
    <citation type="journal article" date="2009" name="Science">
        <title>Green evolution and dynamic adaptations revealed by genomes of the marine picoeukaryotes Micromonas.</title>
        <authorList>
            <person name="Worden A.Z."/>
            <person name="Lee J.H."/>
            <person name="Mock T."/>
            <person name="Rouze P."/>
            <person name="Simmons M.P."/>
            <person name="Aerts A.L."/>
            <person name="Allen A.E."/>
            <person name="Cuvelier M.L."/>
            <person name="Derelle E."/>
            <person name="Everett M.V."/>
            <person name="Foulon E."/>
            <person name="Grimwood J."/>
            <person name="Gundlach H."/>
            <person name="Henrissat B."/>
            <person name="Napoli C."/>
            <person name="McDonald S.M."/>
            <person name="Parker M.S."/>
            <person name="Rombauts S."/>
            <person name="Salamov A."/>
            <person name="Von Dassow P."/>
            <person name="Badger J.H."/>
            <person name="Coutinho P.M."/>
            <person name="Demir E."/>
            <person name="Dubchak I."/>
            <person name="Gentemann C."/>
            <person name="Eikrem W."/>
            <person name="Gready J.E."/>
            <person name="John U."/>
            <person name="Lanier W."/>
            <person name="Lindquist E.A."/>
            <person name="Lucas S."/>
            <person name="Mayer K.F."/>
            <person name="Moreau H."/>
            <person name="Not F."/>
            <person name="Otillar R."/>
            <person name="Panaud O."/>
            <person name="Pangilinan J."/>
            <person name="Paulsen I."/>
            <person name="Piegu B."/>
            <person name="Poliakov A."/>
            <person name="Robbens S."/>
            <person name="Schmutz J."/>
            <person name="Toulza E."/>
            <person name="Wyss T."/>
            <person name="Zelensky A."/>
            <person name="Zhou K."/>
            <person name="Armbrust E.V."/>
            <person name="Bhattacharya D."/>
            <person name="Goodenough U.W."/>
            <person name="Van de Peer Y."/>
            <person name="Grigoriev I.V."/>
        </authorList>
    </citation>
    <scope>NUCLEOTIDE SEQUENCE [LARGE SCALE GENOMIC DNA]</scope>
    <source>
        <strain evidence="8">RCC299 / NOUM17</strain>
    </source>
</reference>
<dbReference type="OMA" id="WRSHHAV"/>
<keyword evidence="5" id="KW-0812">Transmembrane</keyword>
<dbReference type="InParanoid" id="C1FHV8"/>
<dbReference type="OrthoDB" id="497568at2759"/>
<evidence type="ECO:0000256" key="3">
    <source>
        <dbReference type="ARBA" id="ARBA00022737"/>
    </source>
</evidence>
<evidence type="ECO:0000256" key="6">
    <source>
        <dbReference type="SAM" id="SignalP"/>
    </source>
</evidence>
<feature type="transmembrane region" description="Helical" evidence="5">
    <location>
        <begin position="697"/>
        <end position="718"/>
    </location>
</feature>
<keyword evidence="6" id="KW-0732">Signal</keyword>
<keyword evidence="5" id="KW-1133">Transmembrane helix</keyword>
<dbReference type="InterPro" id="IPR003591">
    <property type="entry name" value="Leu-rich_rpt_typical-subtyp"/>
</dbReference>
<protein>
    <recommendedName>
        <fullName evidence="9">L domain-like protein</fullName>
    </recommendedName>
</protein>
<keyword evidence="5" id="KW-0472">Membrane</keyword>
<evidence type="ECO:0000313" key="8">
    <source>
        <dbReference type="Proteomes" id="UP000002009"/>
    </source>
</evidence>
<dbReference type="PANTHER" id="PTHR48004">
    <property type="entry name" value="OS01G0149700 PROTEIN"/>
    <property type="match status" value="1"/>
</dbReference>
<comment type="subcellular location">
    <subcellularLocation>
        <location evidence="1">Cytoplasm</location>
        <location evidence="1">Cytoskeleton</location>
        <location evidence="1">Cilium axoneme</location>
    </subcellularLocation>
</comment>
<evidence type="ECO:0008006" key="9">
    <source>
        <dbReference type="Google" id="ProtNLM"/>
    </source>
</evidence>
<evidence type="ECO:0000313" key="7">
    <source>
        <dbReference type="EMBL" id="ACO70169.1"/>
    </source>
</evidence>
<gene>
    <name evidence="7" type="ORF">MICPUN_102887</name>
</gene>
<name>C1FHV8_MICCC</name>
<dbReference type="GeneID" id="8246907"/>
<evidence type="ECO:0000256" key="4">
    <source>
        <dbReference type="SAM" id="MobiDB-lite"/>
    </source>
</evidence>
<dbReference type="RefSeq" id="XP_002508911.1">
    <property type="nucleotide sequence ID" value="XM_002508865.1"/>
</dbReference>